<feature type="compositionally biased region" description="Low complexity" evidence="1">
    <location>
        <begin position="139"/>
        <end position="148"/>
    </location>
</feature>
<feature type="compositionally biased region" description="Low complexity" evidence="1">
    <location>
        <begin position="171"/>
        <end position="186"/>
    </location>
</feature>
<proteinExistence type="evidence at transcript level"/>
<dbReference type="GO" id="GO:0016422">
    <property type="term" value="F:mRNA (2'-O-methyladenosine-N6-)-methyltransferase activity"/>
    <property type="evidence" value="ECO:0007669"/>
    <property type="project" value="InterPro"/>
</dbReference>
<name>U5EVH2_9DIPT</name>
<dbReference type="AlphaFoldDB" id="U5EVH2"/>
<evidence type="ECO:0000313" key="3">
    <source>
        <dbReference type="EMBL" id="JAB58008.1"/>
    </source>
</evidence>
<accession>U5EVH2</accession>
<dbReference type="GO" id="GO:0005634">
    <property type="term" value="C:nucleus"/>
    <property type="evidence" value="ECO:0007669"/>
    <property type="project" value="TreeGrafter"/>
</dbReference>
<evidence type="ECO:0000259" key="2">
    <source>
        <dbReference type="PROSITE" id="PS50020"/>
    </source>
</evidence>
<reference evidence="3" key="1">
    <citation type="journal article" date="2014" name="Insect Biochem. Mol. Biol.">
        <title>An insight into the sialome of the frog biting fly, Corethrella appendiculata.</title>
        <authorList>
            <person name="Ribeiro J.M.C."/>
            <person name="Chagas A.C."/>
            <person name="Pham V.M."/>
            <person name="Lounibos L.P."/>
            <person name="Calvo E."/>
        </authorList>
    </citation>
    <scope>NUCLEOTIDE SEQUENCE</scope>
    <source>
        <tissue evidence="3">Salivary glands</tissue>
    </source>
</reference>
<dbReference type="EMBL" id="GANO01001863">
    <property type="protein sequence ID" value="JAB58008.1"/>
    <property type="molecule type" value="mRNA"/>
</dbReference>
<dbReference type="InterPro" id="IPR022035">
    <property type="entry name" value="PCIF1_WW"/>
</dbReference>
<dbReference type="SMART" id="SM00456">
    <property type="entry name" value="WW"/>
    <property type="match status" value="1"/>
</dbReference>
<protein>
    <submittedName>
        <fullName evidence="3">Putative pdx1 c-terminal inhibiting factor 1</fullName>
    </submittedName>
</protein>
<feature type="region of interest" description="Disordered" evidence="1">
    <location>
        <begin position="1"/>
        <end position="69"/>
    </location>
</feature>
<dbReference type="GO" id="GO:0099122">
    <property type="term" value="F:RNA polymerase II C-terminal domain binding"/>
    <property type="evidence" value="ECO:0007669"/>
    <property type="project" value="InterPro"/>
</dbReference>
<dbReference type="InterPro" id="IPR036020">
    <property type="entry name" value="WW_dom_sf"/>
</dbReference>
<dbReference type="Pfam" id="PF12237">
    <property type="entry name" value="PCIF1_WW"/>
    <property type="match status" value="1"/>
</dbReference>
<dbReference type="PANTHER" id="PTHR21727:SF0">
    <property type="entry name" value="MRNA (2'-O-METHYLADENOSINE-N(6)-)-METHYLTRANSFERASE"/>
    <property type="match status" value="1"/>
</dbReference>
<feature type="compositionally biased region" description="Low complexity" evidence="1">
    <location>
        <begin position="32"/>
        <end position="67"/>
    </location>
</feature>
<dbReference type="PROSITE" id="PS50020">
    <property type="entry name" value="WW_DOMAIN_2"/>
    <property type="match status" value="1"/>
</dbReference>
<dbReference type="Gene3D" id="1.20.1270.10">
    <property type="match status" value="1"/>
</dbReference>
<dbReference type="InterPro" id="IPR001202">
    <property type="entry name" value="WW_dom"/>
</dbReference>
<feature type="compositionally biased region" description="Polar residues" evidence="1">
    <location>
        <begin position="149"/>
        <end position="158"/>
    </location>
</feature>
<dbReference type="CDD" id="cd00201">
    <property type="entry name" value="WW"/>
    <property type="match status" value="1"/>
</dbReference>
<feature type="region of interest" description="Disordered" evidence="1">
    <location>
        <begin position="132"/>
        <end position="212"/>
    </location>
</feature>
<dbReference type="InterPro" id="IPR039881">
    <property type="entry name" value="PCIF1-like"/>
</dbReference>
<dbReference type="InterPro" id="IPR029048">
    <property type="entry name" value="HSP70_C_sf"/>
</dbReference>
<dbReference type="SUPFAM" id="SSF51045">
    <property type="entry name" value="WW domain"/>
    <property type="match status" value="1"/>
</dbReference>
<feature type="domain" description="WW" evidence="2">
    <location>
        <begin position="86"/>
        <end position="120"/>
    </location>
</feature>
<feature type="compositionally biased region" description="Low complexity" evidence="1">
    <location>
        <begin position="751"/>
        <end position="762"/>
    </location>
</feature>
<feature type="compositionally biased region" description="Basic residues" evidence="1">
    <location>
        <begin position="161"/>
        <end position="170"/>
    </location>
</feature>
<dbReference type="Gene3D" id="2.20.70.10">
    <property type="match status" value="1"/>
</dbReference>
<dbReference type="PANTHER" id="PTHR21727">
    <property type="entry name" value="PHOSPHORYLATED CTD INTERACTING FACTOR 1"/>
    <property type="match status" value="1"/>
</dbReference>
<organism evidence="3">
    <name type="scientific">Corethrella appendiculata</name>
    <dbReference type="NCBI Taxonomy" id="1370023"/>
    <lineage>
        <taxon>Eukaryota</taxon>
        <taxon>Metazoa</taxon>
        <taxon>Ecdysozoa</taxon>
        <taxon>Arthropoda</taxon>
        <taxon>Hexapoda</taxon>
        <taxon>Insecta</taxon>
        <taxon>Pterygota</taxon>
        <taxon>Neoptera</taxon>
        <taxon>Endopterygota</taxon>
        <taxon>Diptera</taxon>
        <taxon>Nematocera</taxon>
        <taxon>Culicoidea</taxon>
        <taxon>Chaoboridae</taxon>
        <taxon>Corethrella</taxon>
    </lineage>
</organism>
<feature type="region of interest" description="Disordered" evidence="1">
    <location>
        <begin position="723"/>
        <end position="774"/>
    </location>
</feature>
<feature type="compositionally biased region" description="Polar residues" evidence="1">
    <location>
        <begin position="1"/>
        <end position="31"/>
    </location>
</feature>
<evidence type="ECO:0000256" key="1">
    <source>
        <dbReference type="SAM" id="MobiDB-lite"/>
    </source>
</evidence>
<sequence>MNEITTNKDTAVLPSSSAWDQLTNPQLNTNDQQQQQQQHQQQQQQQQQLQNASPTTSAPITPTKPTPQGVSVPIVSANYAEELSAELINQGWRKFWSKRESRPYYWNKLSGESLWESPAAAANRQQFDPLTDPLGICHAGSASGGSSSTVPGGQNGPMSHQQHHHQHQQHPHQQQQHPHPNNSQQQTLKRRPSEDQQHNQQQGAPPLKKYVLPGPWDLEISTNVVMYDRLPTMLPQPYPEIEAMRGALTMKLIRTYEDLCSRRESIKAPKDSFIRWLMERKISDTGTDPLLPSNCPIEISPSMYREIMNDIPIKIVKPKFTGDARKQLSRYAEAAKNIVEQKGAPAESKKVVKWNAEETFTWLRRTVGASYEDFQDRLAHLKRQCEPHVVATVKSDVETLVAKVYHISQEHAKKIRDRHSQILKDNGIPELTTPLQPPVMRKVWCYPVQFAIPTPRMPVIEYNTERDSMVIKYTHGTMQPDIHSINSPHLQKLEQLYRYNCFDDKKFDFFIGRVYCMLKRYSTFLGNFTNPQQQQEAEYTQSSLPTPVFECLNRHFGVTFECFASPLNCYFRQYCSAFGDTDSYFGSRGSFLDFKPVSGSFQVNPPYCEELIDATLQHIDRLLTDSPEPLSFILFLPEWKEPVIQCLSKIEDSHFKRKQVVVMAMEHEYRHGYQHILPKSDVNIKSVHGTMVVWLQNNAGFARWGPTENRIDALWEAFRPGKERERDKLAQNNDANIVTTTPTPTTPVPTTPTTSPSTITPPDINPNDIKTTIV</sequence>